<evidence type="ECO:0000313" key="3">
    <source>
        <dbReference type="Proteomes" id="UP000029518"/>
    </source>
</evidence>
<dbReference type="KEGG" id="pbd:PBOR_07590"/>
<proteinExistence type="predicted"/>
<evidence type="ECO:0000313" key="2">
    <source>
        <dbReference type="EMBL" id="AIQ56818.1"/>
    </source>
</evidence>
<keyword evidence="1" id="KW-0812">Transmembrane</keyword>
<dbReference type="Proteomes" id="UP000029518">
    <property type="component" value="Chromosome"/>
</dbReference>
<feature type="transmembrane region" description="Helical" evidence="1">
    <location>
        <begin position="68"/>
        <end position="86"/>
    </location>
</feature>
<keyword evidence="3" id="KW-1185">Reference proteome</keyword>
<sequence>MNFLPPARTGRWLWWSISYALIVWLLLVLHRFVLLGEGFDLLILLRWAALSIVLSGIINSFGWYGARLVWVFSTAGIVLGISLMLIYTSRDMSGWEDLAGFLSFLLFTAGGFVLGLIVEGSRLLVQYLRRR</sequence>
<feature type="transmembrane region" description="Helical" evidence="1">
    <location>
        <begin position="41"/>
        <end position="62"/>
    </location>
</feature>
<dbReference type="HOGENOM" id="CLU_1925501_0_0_9"/>
<dbReference type="AlphaFoldDB" id="A0A089LCF4"/>
<keyword evidence="1" id="KW-0472">Membrane</keyword>
<dbReference type="OrthoDB" id="2665917at2"/>
<protein>
    <submittedName>
        <fullName evidence="2">Uncharacterized protein</fullName>
    </submittedName>
</protein>
<reference evidence="2" key="1">
    <citation type="submission" date="2014-08" db="EMBL/GenBank/DDBJ databases">
        <title>Comparative genomics of the Paenibacillus odorifer group.</title>
        <authorList>
            <person name="den Bakker H.C."/>
            <person name="Tsai Y.-C.Y.-C."/>
            <person name="Martin N."/>
            <person name="Korlach J."/>
            <person name="Wiedmann M."/>
        </authorList>
    </citation>
    <scope>NUCLEOTIDE SEQUENCE [LARGE SCALE GENOMIC DNA]</scope>
    <source>
        <strain evidence="2">DSM 13188</strain>
    </source>
</reference>
<evidence type="ECO:0000256" key="1">
    <source>
        <dbReference type="SAM" id="Phobius"/>
    </source>
</evidence>
<accession>A0A089LCF4</accession>
<name>A0A089LCF4_PAEBO</name>
<gene>
    <name evidence="2" type="ORF">PBOR_07590</name>
</gene>
<feature type="transmembrane region" description="Helical" evidence="1">
    <location>
        <begin position="98"/>
        <end position="118"/>
    </location>
</feature>
<keyword evidence="1" id="KW-1133">Transmembrane helix</keyword>
<dbReference type="EMBL" id="CP009285">
    <property type="protein sequence ID" value="AIQ56818.1"/>
    <property type="molecule type" value="Genomic_DNA"/>
</dbReference>
<organism evidence="2 3">
    <name type="scientific">Paenibacillus borealis</name>
    <dbReference type="NCBI Taxonomy" id="160799"/>
    <lineage>
        <taxon>Bacteria</taxon>
        <taxon>Bacillati</taxon>
        <taxon>Bacillota</taxon>
        <taxon>Bacilli</taxon>
        <taxon>Bacillales</taxon>
        <taxon>Paenibacillaceae</taxon>
        <taxon>Paenibacillus</taxon>
    </lineage>
</organism>
<feature type="transmembrane region" description="Helical" evidence="1">
    <location>
        <begin position="12"/>
        <end position="29"/>
    </location>
</feature>
<dbReference type="RefSeq" id="WP_042211099.1">
    <property type="nucleotide sequence ID" value="NZ_CP009285.1"/>
</dbReference>